<dbReference type="AlphaFoldDB" id="M3G9T0"/>
<evidence type="ECO:0000313" key="2">
    <source>
        <dbReference type="Proteomes" id="UP000011778"/>
    </source>
</evidence>
<protein>
    <submittedName>
        <fullName evidence="1">Uncharacterized protein</fullName>
    </submittedName>
</protein>
<comment type="caution">
    <text evidence="1">The sequence shown here is derived from an EMBL/GenBank/DDBJ whole genome shotgun (WGS) entry which is preliminary data.</text>
</comment>
<proteinExistence type="predicted"/>
<dbReference type="EMBL" id="AFMD02000244">
    <property type="protein sequence ID" value="EMG22085.1"/>
    <property type="molecule type" value="Genomic_DNA"/>
</dbReference>
<organism evidence="1 2">
    <name type="scientific">Leptospira interrogans serovar Copenhageni str. LT2050</name>
    <dbReference type="NCBI Taxonomy" id="1001598"/>
    <lineage>
        <taxon>Bacteria</taxon>
        <taxon>Pseudomonadati</taxon>
        <taxon>Spirochaetota</taxon>
        <taxon>Spirochaetia</taxon>
        <taxon>Leptospirales</taxon>
        <taxon>Leptospiraceae</taxon>
        <taxon>Leptospira</taxon>
    </lineage>
</organism>
<name>M3G9T0_LEPIT</name>
<sequence length="60" mass="6807">MIGCKLPLEGLERGRRTSKNSEAACFSKSFFFKEVLVSEMNVSNFLESSFAFCPTVFFLQ</sequence>
<gene>
    <name evidence="1" type="ORF">LEP1GSC150_5303</name>
</gene>
<dbReference type="Proteomes" id="UP000011778">
    <property type="component" value="Unassembled WGS sequence"/>
</dbReference>
<accession>M3G9T0</accession>
<evidence type="ECO:0000313" key="1">
    <source>
        <dbReference type="EMBL" id="EMG22085.1"/>
    </source>
</evidence>
<reference evidence="1 2" key="1">
    <citation type="submission" date="2013-02" db="EMBL/GenBank/DDBJ databases">
        <authorList>
            <person name="Harkins D.M."/>
            <person name="Durkin A.S."/>
            <person name="Brinkac L.M."/>
            <person name="Haft D.H."/>
            <person name="Selengut J.D."/>
            <person name="Sanka R."/>
            <person name="DePew J."/>
            <person name="Purushe J."/>
            <person name="Tulsiani S.M."/>
            <person name="Graham G.C."/>
            <person name="Burns M.-A."/>
            <person name="Dohnt M.F."/>
            <person name="Smythe L.D."/>
            <person name="McKay D.B."/>
            <person name="Craig S.B."/>
            <person name="Vinetz J.M."/>
            <person name="Sutton G.G."/>
            <person name="Nierman W.C."/>
            <person name="Fouts D.E."/>
        </authorList>
    </citation>
    <scope>NUCLEOTIDE SEQUENCE [LARGE SCALE GENOMIC DNA]</scope>
    <source>
        <strain evidence="1 2">LT2050</strain>
    </source>
</reference>